<dbReference type="Proteomes" id="UP001165369">
    <property type="component" value="Unassembled WGS sequence"/>
</dbReference>
<evidence type="ECO:0000313" key="3">
    <source>
        <dbReference type="EMBL" id="MCL7940254.1"/>
    </source>
</evidence>
<feature type="compositionally biased region" description="Basic and acidic residues" evidence="1">
    <location>
        <begin position="31"/>
        <end position="40"/>
    </location>
</feature>
<comment type="caution">
    <text evidence="3">The sequence shown here is derived from an EMBL/GenBank/DDBJ whole genome shotgun (WGS) entry which is preliminary data.</text>
</comment>
<gene>
    <name evidence="3" type="ORF">M8009_08060</name>
</gene>
<keyword evidence="4" id="KW-1185">Reference proteome</keyword>
<dbReference type="RefSeq" id="WP_250060309.1">
    <property type="nucleotide sequence ID" value="NZ_JAMJPK010000003.1"/>
</dbReference>
<protein>
    <submittedName>
        <fullName evidence="3">Uncharacterized protein</fullName>
    </submittedName>
</protein>
<reference evidence="3" key="1">
    <citation type="submission" date="2022-05" db="EMBL/GenBank/DDBJ databases">
        <title>Halomonas geminus sp. nov. and Halomonas llamarensis sp. nov. isolated from high-altitude salars of the Atacama Desert.</title>
        <authorList>
            <person name="Hintersatz C."/>
            <person name="Rojas L.A."/>
            <person name="Wei T.-S."/>
            <person name="Kutschke S."/>
            <person name="Lehmann F."/>
            <person name="Jain R."/>
            <person name="Pollmann K."/>
        </authorList>
    </citation>
    <scope>NUCLEOTIDE SEQUENCE</scope>
    <source>
        <strain evidence="3">ATCH28</strain>
    </source>
</reference>
<feature type="signal peptide" evidence="2">
    <location>
        <begin position="1"/>
        <end position="22"/>
    </location>
</feature>
<sequence>MKIRAITLAMITLIMGAGPLMAMDSEYQDKRRQALQEKRTSSAIQAESSIDQRRNRDVSQPEEGQYRRTEDDWQQTREALRYWWN</sequence>
<evidence type="ECO:0000313" key="4">
    <source>
        <dbReference type="Proteomes" id="UP001165369"/>
    </source>
</evidence>
<accession>A0ABT0T035</accession>
<keyword evidence="2" id="KW-0732">Signal</keyword>
<name>A0ABT0T035_9GAMM</name>
<proteinExistence type="predicted"/>
<dbReference type="EMBL" id="JAMJPK010000003">
    <property type="protein sequence ID" value="MCL7940254.1"/>
    <property type="molecule type" value="Genomic_DNA"/>
</dbReference>
<feature type="chain" id="PRO_5045839992" evidence="2">
    <location>
        <begin position="23"/>
        <end position="85"/>
    </location>
</feature>
<organism evidence="3 4">
    <name type="scientific">Halomonas gemina</name>
    <dbReference type="NCBI Taxonomy" id="2945105"/>
    <lineage>
        <taxon>Bacteria</taxon>
        <taxon>Pseudomonadati</taxon>
        <taxon>Pseudomonadota</taxon>
        <taxon>Gammaproteobacteria</taxon>
        <taxon>Oceanospirillales</taxon>
        <taxon>Halomonadaceae</taxon>
        <taxon>Halomonas</taxon>
    </lineage>
</organism>
<feature type="compositionally biased region" description="Basic and acidic residues" evidence="1">
    <location>
        <begin position="50"/>
        <end position="71"/>
    </location>
</feature>
<feature type="region of interest" description="Disordered" evidence="1">
    <location>
        <begin position="31"/>
        <end position="71"/>
    </location>
</feature>
<evidence type="ECO:0000256" key="2">
    <source>
        <dbReference type="SAM" id="SignalP"/>
    </source>
</evidence>
<evidence type="ECO:0000256" key="1">
    <source>
        <dbReference type="SAM" id="MobiDB-lite"/>
    </source>
</evidence>